<dbReference type="HOGENOM" id="CLU_1571021_0_0_1"/>
<dbReference type="AlphaFoldDB" id="A0A0A1V7S3"/>
<comment type="caution">
    <text evidence="1">The sequence shown here is derived from an EMBL/GenBank/DDBJ whole genome shotgun (WGS) entry which is preliminary data.</text>
</comment>
<organism evidence="1 2">
    <name type="scientific">Metarhizium robertsii</name>
    <dbReference type="NCBI Taxonomy" id="568076"/>
    <lineage>
        <taxon>Eukaryota</taxon>
        <taxon>Fungi</taxon>
        <taxon>Dikarya</taxon>
        <taxon>Ascomycota</taxon>
        <taxon>Pezizomycotina</taxon>
        <taxon>Sordariomycetes</taxon>
        <taxon>Hypocreomycetidae</taxon>
        <taxon>Hypocreales</taxon>
        <taxon>Clavicipitaceae</taxon>
        <taxon>Metarhizium</taxon>
    </lineage>
</organism>
<gene>
    <name evidence="1" type="ORF">X797_000617</name>
</gene>
<sequence length="170" mass="18920">MVPCLAGIVFNVPIDASKSSGEARRHGQLWRGLVMIINTPSANQDWLQEFPRAFPSERWSALALHFALVLLQRRQPSMPNMQCAVHAQRAAEMETTHMASTDSRVTGYGNGALYMDVQSALRPRTLKFQAATIEAYSHLRRPLAAVALGRGDETRRAAEPLAHDRRRDAS</sequence>
<evidence type="ECO:0000313" key="1">
    <source>
        <dbReference type="EMBL" id="EXV05900.1"/>
    </source>
</evidence>
<protein>
    <submittedName>
        <fullName evidence="1">Uncharacterized protein</fullName>
    </submittedName>
</protein>
<evidence type="ECO:0000313" key="2">
    <source>
        <dbReference type="Proteomes" id="UP000030151"/>
    </source>
</evidence>
<name>A0A0A1V7S3_9HYPO</name>
<dbReference type="EMBL" id="JELW01000001">
    <property type="protein sequence ID" value="EXV05900.1"/>
    <property type="molecule type" value="Genomic_DNA"/>
</dbReference>
<accession>A0A0A1V7S3</accession>
<reference evidence="1 2" key="1">
    <citation type="submission" date="2014-02" db="EMBL/GenBank/DDBJ databases">
        <title>The genome sequence of the entomopathogenic fungus Metarhizium robertsii ARSEF 2575.</title>
        <authorList>
            <person name="Giuliano Garisto Donzelli B."/>
            <person name="Roe B.A."/>
            <person name="Macmil S.L."/>
            <person name="Krasnoff S.B."/>
            <person name="Gibson D.M."/>
        </authorList>
    </citation>
    <scope>NUCLEOTIDE SEQUENCE [LARGE SCALE GENOMIC DNA]</scope>
    <source>
        <strain evidence="1 2">ARSEF 2575</strain>
    </source>
</reference>
<proteinExistence type="predicted"/>
<dbReference type="Proteomes" id="UP000030151">
    <property type="component" value="Unassembled WGS sequence"/>
</dbReference>